<dbReference type="CDD" id="cd00081">
    <property type="entry name" value="Hint"/>
    <property type="match status" value="1"/>
</dbReference>
<dbReference type="Gene3D" id="3.10.28.10">
    <property type="entry name" value="Homing endonucleases"/>
    <property type="match status" value="1"/>
</dbReference>
<dbReference type="Pfam" id="PF05203">
    <property type="entry name" value="Hom_end_hint"/>
    <property type="match status" value="1"/>
</dbReference>
<accession>A0A481YRS3</accession>
<dbReference type="Gene3D" id="2.170.16.10">
    <property type="entry name" value="Hedgehog/Intein (Hint) domain"/>
    <property type="match status" value="1"/>
</dbReference>
<evidence type="ECO:0000259" key="1">
    <source>
        <dbReference type="PROSITE" id="PS50819"/>
    </source>
</evidence>
<sequence length="659" mass="76164">MPQSSVEIKEFVLEDIPMSCTWLIVGPPASGKCLAPGTPILMYDGTVKKVEDIRPGDVLMGDDSTPRRVLTICEGQDKMYRIKQNKGDDYIVNEPHILVLKRNYMPRITNKKTENRFKVFWMFNNTEKSKSFRYQPDEGSEAEVLEDAEQFLDSLCEGKDYTRENFLEISVRDYLNMPSSRRKKYKGFHVGVEFSDPGELPFDPHALGIWLGDGTSSKTQFTSADGEIVEYMRSIFKPYDLFVDRILYSDYDYRITSHEKGASKGVFGVDEERSKRNQFLNFLRDHNLLGNKHIPPAFKFSSRENRLKLLAGLIDTDGYLANESYYEIIQKNKTLAEDIAFVARSCGFYTSFIPCQKTCTNAPNGPVTGTYYRMNICGRSLHDIPVLLNRKKIKSEDSRTTDESVTGIEVEEIGIGTYHGFQIDGNKRFLLGDFTVTHNTSLIELFCYYLKHRYPVARVFMGTEGSYKKFCTIMPPLFVSLEFDEQEEKNHILRQRKCKIENPEDYPGNYAINIIDDASDDPKVYKTKVMKGLFKLGSQHWNQLLMVGSQYAIDLPPDIRKSVSYVAIFREPEEAERKKLHLNLGGSCGKYETFCELMDQITGDYTCMIIKKRSQSNKMEDNVFYMRTKVLKDWKFGCKEYREWGRSRYNSKFQDEIIV</sequence>
<dbReference type="SUPFAM" id="SSF51294">
    <property type="entry name" value="Hedgehog/intein (Hint) domain"/>
    <property type="match status" value="1"/>
</dbReference>
<proteinExistence type="predicted"/>
<dbReference type="GO" id="GO:0004519">
    <property type="term" value="F:endonuclease activity"/>
    <property type="evidence" value="ECO:0007669"/>
    <property type="project" value="InterPro"/>
</dbReference>
<dbReference type="InterPro" id="IPR036844">
    <property type="entry name" value="Hint_dom_sf"/>
</dbReference>
<feature type="domain" description="DOD-type homing endonuclease" evidence="1">
    <location>
        <begin position="206"/>
        <end position="348"/>
    </location>
</feature>
<gene>
    <name evidence="2" type="ORF">LCMAC101_00020</name>
</gene>
<organism evidence="2">
    <name type="scientific">Marseillevirus LCMAC101</name>
    <dbReference type="NCBI Taxonomy" id="2506602"/>
    <lineage>
        <taxon>Viruses</taxon>
        <taxon>Varidnaviria</taxon>
        <taxon>Bamfordvirae</taxon>
        <taxon>Nucleocytoviricota</taxon>
        <taxon>Megaviricetes</taxon>
        <taxon>Pimascovirales</taxon>
        <taxon>Pimascovirales incertae sedis</taxon>
        <taxon>Marseilleviridae</taxon>
    </lineage>
</organism>
<evidence type="ECO:0000313" key="2">
    <source>
        <dbReference type="EMBL" id="QBK85415.1"/>
    </source>
</evidence>
<dbReference type="SUPFAM" id="SSF55608">
    <property type="entry name" value="Homing endonucleases"/>
    <property type="match status" value="1"/>
</dbReference>
<dbReference type="InterPro" id="IPR027434">
    <property type="entry name" value="Homing_endonucl"/>
</dbReference>
<dbReference type="InterPro" id="IPR007868">
    <property type="entry name" value="Hom_end_hint"/>
</dbReference>
<dbReference type="PROSITE" id="PS50819">
    <property type="entry name" value="INTEIN_ENDONUCLEASE"/>
    <property type="match status" value="1"/>
</dbReference>
<name>A0A481YRS3_9VIRU</name>
<dbReference type="GO" id="GO:0030908">
    <property type="term" value="P:protein splicing"/>
    <property type="evidence" value="ECO:0007669"/>
    <property type="project" value="InterPro"/>
</dbReference>
<reference evidence="2" key="1">
    <citation type="journal article" date="2019" name="MBio">
        <title>Virus Genomes from Deep Sea Sediments Expand the Ocean Megavirome and Support Independent Origins of Viral Gigantism.</title>
        <authorList>
            <person name="Backstrom D."/>
            <person name="Yutin N."/>
            <person name="Jorgensen S.L."/>
            <person name="Dharamshi J."/>
            <person name="Homa F."/>
            <person name="Zaremba-Niedwiedzka K."/>
            <person name="Spang A."/>
            <person name="Wolf Y.I."/>
            <person name="Koonin E.V."/>
            <person name="Ettema T.J."/>
        </authorList>
    </citation>
    <scope>NUCLEOTIDE SEQUENCE</scope>
</reference>
<protein>
    <submittedName>
        <fullName evidence="2">Intein-containing packaging ATPase</fullName>
    </submittedName>
</protein>
<dbReference type="InterPro" id="IPR004042">
    <property type="entry name" value="Intein_endonuc_central"/>
</dbReference>
<dbReference type="EMBL" id="MK500327">
    <property type="protein sequence ID" value="QBK85415.1"/>
    <property type="molecule type" value="Genomic_DNA"/>
</dbReference>